<evidence type="ECO:0000259" key="4">
    <source>
        <dbReference type="PROSITE" id="PS50072"/>
    </source>
</evidence>
<gene>
    <name evidence="5" type="ORF">CHLRE_12g544200v5</name>
</gene>
<dbReference type="PROSITE" id="PS50072">
    <property type="entry name" value="CSA_PPIASE_2"/>
    <property type="match status" value="1"/>
</dbReference>
<dbReference type="GO" id="GO:0003755">
    <property type="term" value="F:peptidyl-prolyl cis-trans isomerase activity"/>
    <property type="evidence" value="ECO:0000318"/>
    <property type="project" value="GO_Central"/>
</dbReference>
<feature type="compositionally biased region" description="Basic and acidic residues" evidence="3">
    <location>
        <begin position="233"/>
        <end position="246"/>
    </location>
</feature>
<feature type="domain" description="PPIase cyclophilin-type" evidence="4">
    <location>
        <begin position="71"/>
        <end position="229"/>
    </location>
</feature>
<comment type="similarity">
    <text evidence="1 2">Belongs to the cyclophilin-type PPIase family.</text>
</comment>
<evidence type="ECO:0000256" key="2">
    <source>
        <dbReference type="RuleBase" id="RU363019"/>
    </source>
</evidence>
<organism evidence="5 6">
    <name type="scientific">Chlamydomonas reinhardtii</name>
    <name type="common">Chlamydomonas smithii</name>
    <dbReference type="NCBI Taxonomy" id="3055"/>
    <lineage>
        <taxon>Eukaryota</taxon>
        <taxon>Viridiplantae</taxon>
        <taxon>Chlorophyta</taxon>
        <taxon>core chlorophytes</taxon>
        <taxon>Chlorophyceae</taxon>
        <taxon>CS clade</taxon>
        <taxon>Chlamydomonadales</taxon>
        <taxon>Chlamydomonadaceae</taxon>
        <taxon>Chlamydomonas</taxon>
    </lineage>
</organism>
<dbReference type="EMBL" id="CM008973">
    <property type="protein sequence ID" value="PNW76191.1"/>
    <property type="molecule type" value="Genomic_DNA"/>
</dbReference>
<dbReference type="InterPro" id="IPR002130">
    <property type="entry name" value="Cyclophilin-type_PPIase_dom"/>
</dbReference>
<name>A0A2K3D6N3_CHLRE</name>
<dbReference type="SUPFAM" id="SSF50891">
    <property type="entry name" value="Cyclophilin-like"/>
    <property type="match status" value="1"/>
</dbReference>
<keyword evidence="6" id="KW-1185">Reference proteome</keyword>
<dbReference type="KEGG" id="cre:CHLRE_12g544200v5"/>
<feature type="region of interest" description="Disordered" evidence="3">
    <location>
        <begin position="233"/>
        <end position="262"/>
    </location>
</feature>
<comment type="catalytic activity">
    <reaction evidence="2">
        <text>[protein]-peptidylproline (omega=180) = [protein]-peptidylproline (omega=0)</text>
        <dbReference type="Rhea" id="RHEA:16237"/>
        <dbReference type="Rhea" id="RHEA-COMP:10747"/>
        <dbReference type="Rhea" id="RHEA-COMP:10748"/>
        <dbReference type="ChEBI" id="CHEBI:83833"/>
        <dbReference type="ChEBI" id="CHEBI:83834"/>
        <dbReference type="EC" id="5.2.1.8"/>
    </reaction>
</comment>
<evidence type="ECO:0000256" key="1">
    <source>
        <dbReference type="ARBA" id="ARBA00007365"/>
    </source>
</evidence>
<dbReference type="GeneID" id="66055745"/>
<dbReference type="InterPro" id="IPR029000">
    <property type="entry name" value="Cyclophilin-like_dom_sf"/>
</dbReference>
<dbReference type="OrthoDB" id="193499at2759"/>
<evidence type="ECO:0000313" key="6">
    <source>
        <dbReference type="Proteomes" id="UP000006906"/>
    </source>
</evidence>
<dbReference type="GO" id="GO:0016018">
    <property type="term" value="F:cyclosporin A binding"/>
    <property type="evidence" value="ECO:0000318"/>
    <property type="project" value="GO_Central"/>
</dbReference>
<dbReference type="GO" id="GO:0005737">
    <property type="term" value="C:cytoplasm"/>
    <property type="evidence" value="ECO:0000318"/>
    <property type="project" value="GO_Central"/>
</dbReference>
<dbReference type="Pfam" id="PF00160">
    <property type="entry name" value="Pro_isomerase"/>
    <property type="match status" value="1"/>
</dbReference>
<dbReference type="EC" id="5.2.1.8" evidence="2"/>
<accession>A0A2K3D6N3</accession>
<dbReference type="GO" id="GO:0006457">
    <property type="term" value="P:protein folding"/>
    <property type="evidence" value="ECO:0000318"/>
    <property type="project" value="GO_Central"/>
</dbReference>
<dbReference type="Proteomes" id="UP000006906">
    <property type="component" value="Chromosome 12"/>
</dbReference>
<proteinExistence type="inferred from homology"/>
<dbReference type="InParanoid" id="A0A2K3D6N3"/>
<dbReference type="STRING" id="3055.A0A2K3D6N3"/>
<dbReference type="Gramene" id="PNW76191">
    <property type="protein sequence ID" value="PNW76191"/>
    <property type="gene ID" value="CHLRE_12g544200v5"/>
</dbReference>
<sequence>MASGSTPIPSTAESAVARNGGHLSSFGGDSSPAAQAFLRSQWPWLAALGFGAAGALAYSVFREPAVTQRVWLEFGVDGQPVGVVVVGLHGGDAPHTADNFEALACHSPGFGYAGVPVHRVMHGWSVWSGDVTQGDGSGGVSAYGASLPLESWGAKHRRGTLSMVLDEDSRLRSQFFFTLVTTPALDRKAAAIGKVLEGLEVLDRISRLPTREGQEGRPKQDVRILRCGVVEEQAAHHDEKPAEQRGGRASAREGAGTGAAGGVSTAVKSWGLVFGLGY</sequence>
<reference evidence="5 6" key="1">
    <citation type="journal article" date="2007" name="Science">
        <title>The Chlamydomonas genome reveals the evolution of key animal and plant functions.</title>
        <authorList>
            <person name="Merchant S.S."/>
            <person name="Prochnik S.E."/>
            <person name="Vallon O."/>
            <person name="Harris E.H."/>
            <person name="Karpowicz S.J."/>
            <person name="Witman G.B."/>
            <person name="Terry A."/>
            <person name="Salamov A."/>
            <person name="Fritz-Laylin L.K."/>
            <person name="Marechal-Drouard L."/>
            <person name="Marshall W.F."/>
            <person name="Qu L.H."/>
            <person name="Nelson D.R."/>
            <person name="Sanderfoot A.A."/>
            <person name="Spalding M.H."/>
            <person name="Kapitonov V.V."/>
            <person name="Ren Q."/>
            <person name="Ferris P."/>
            <person name="Lindquist E."/>
            <person name="Shapiro H."/>
            <person name="Lucas S.M."/>
            <person name="Grimwood J."/>
            <person name="Schmutz J."/>
            <person name="Cardol P."/>
            <person name="Cerutti H."/>
            <person name="Chanfreau G."/>
            <person name="Chen C.L."/>
            <person name="Cognat V."/>
            <person name="Croft M.T."/>
            <person name="Dent R."/>
            <person name="Dutcher S."/>
            <person name="Fernandez E."/>
            <person name="Fukuzawa H."/>
            <person name="Gonzalez-Ballester D."/>
            <person name="Gonzalez-Halphen D."/>
            <person name="Hallmann A."/>
            <person name="Hanikenne M."/>
            <person name="Hippler M."/>
            <person name="Inwood W."/>
            <person name="Jabbari K."/>
            <person name="Kalanon M."/>
            <person name="Kuras R."/>
            <person name="Lefebvre P.A."/>
            <person name="Lemaire S.D."/>
            <person name="Lobanov A.V."/>
            <person name="Lohr M."/>
            <person name="Manuell A."/>
            <person name="Meier I."/>
            <person name="Mets L."/>
            <person name="Mittag M."/>
            <person name="Mittelmeier T."/>
            <person name="Moroney J.V."/>
            <person name="Moseley J."/>
            <person name="Napoli C."/>
            <person name="Nedelcu A.M."/>
            <person name="Niyogi K."/>
            <person name="Novoselov S.V."/>
            <person name="Paulsen I.T."/>
            <person name="Pazour G."/>
            <person name="Purton S."/>
            <person name="Ral J.P."/>
            <person name="Riano-Pachon D.M."/>
            <person name="Riekhof W."/>
            <person name="Rymarquis L."/>
            <person name="Schroda M."/>
            <person name="Stern D."/>
            <person name="Umen J."/>
            <person name="Willows R."/>
            <person name="Wilson N."/>
            <person name="Zimmer S.L."/>
            <person name="Allmer J."/>
            <person name="Balk J."/>
            <person name="Bisova K."/>
            <person name="Chen C.J."/>
            <person name="Elias M."/>
            <person name="Gendler K."/>
            <person name="Hauser C."/>
            <person name="Lamb M.R."/>
            <person name="Ledford H."/>
            <person name="Long J.C."/>
            <person name="Minagawa J."/>
            <person name="Page M.D."/>
            <person name="Pan J."/>
            <person name="Pootakham W."/>
            <person name="Roje S."/>
            <person name="Rose A."/>
            <person name="Stahlberg E."/>
            <person name="Terauchi A.M."/>
            <person name="Yang P."/>
            <person name="Ball S."/>
            <person name="Bowler C."/>
            <person name="Dieckmann C.L."/>
            <person name="Gladyshev V.N."/>
            <person name="Green P."/>
            <person name="Jorgensen R."/>
            <person name="Mayfield S."/>
            <person name="Mueller-Roeber B."/>
            <person name="Rajamani S."/>
            <person name="Sayre R.T."/>
            <person name="Brokstein P."/>
            <person name="Dubchak I."/>
            <person name="Goodstein D."/>
            <person name="Hornick L."/>
            <person name="Huang Y.W."/>
            <person name="Jhaveri J."/>
            <person name="Luo Y."/>
            <person name="Martinez D."/>
            <person name="Ngau W.C."/>
            <person name="Otillar B."/>
            <person name="Poliakov A."/>
            <person name="Porter A."/>
            <person name="Szajkowski L."/>
            <person name="Werner G."/>
            <person name="Zhou K."/>
            <person name="Grigoriev I.V."/>
            <person name="Rokhsar D.S."/>
            <person name="Grossman A.R."/>
        </authorList>
    </citation>
    <scope>NUCLEOTIDE SEQUENCE [LARGE SCALE GENOMIC DNA]</scope>
    <source>
        <strain evidence="6">CC-503</strain>
    </source>
</reference>
<dbReference type="PRINTS" id="PR00153">
    <property type="entry name" value="CSAPPISMRASE"/>
</dbReference>
<evidence type="ECO:0000313" key="5">
    <source>
        <dbReference type="EMBL" id="PNW76191.1"/>
    </source>
</evidence>
<dbReference type="RefSeq" id="XP_042919139.1">
    <property type="nucleotide sequence ID" value="XM_043068829.1"/>
</dbReference>
<evidence type="ECO:0000256" key="3">
    <source>
        <dbReference type="SAM" id="MobiDB-lite"/>
    </source>
</evidence>
<comment type="function">
    <text evidence="2">PPIases accelerate the folding of proteins. It catalyzes the cis-trans isomerization of proline imidic peptide bonds in oligopeptides.</text>
</comment>
<keyword evidence="2" id="KW-0413">Isomerase</keyword>
<dbReference type="PANTHER" id="PTHR11071">
    <property type="entry name" value="PEPTIDYL-PROLYL CIS-TRANS ISOMERASE"/>
    <property type="match status" value="1"/>
</dbReference>
<dbReference type="AlphaFoldDB" id="A0A2K3D6N3"/>
<keyword evidence="2" id="KW-0697">Rotamase</keyword>
<dbReference type="PANTHER" id="PTHR11071:SF561">
    <property type="entry name" value="PEPTIDYL-PROLYL CIS-TRANS ISOMERASE D-RELATED"/>
    <property type="match status" value="1"/>
</dbReference>
<dbReference type="Gene3D" id="2.40.100.10">
    <property type="entry name" value="Cyclophilin-like"/>
    <property type="match status" value="1"/>
</dbReference>
<dbReference type="FunFam" id="2.40.100.10:FF:000127">
    <property type="entry name" value="Peptidyl-prolyl cis-trans isomerase"/>
    <property type="match status" value="1"/>
</dbReference>
<protein>
    <recommendedName>
        <fullName evidence="2">Peptidyl-prolyl cis-trans isomerase</fullName>
        <shortName evidence="2">PPIase</shortName>
        <ecNumber evidence="2">5.2.1.8</ecNumber>
    </recommendedName>
</protein>